<dbReference type="Pfam" id="PF12796">
    <property type="entry name" value="Ank_2"/>
    <property type="match status" value="2"/>
</dbReference>
<dbReference type="EMBL" id="KK198756">
    <property type="protein sequence ID" value="KCW76855.1"/>
    <property type="molecule type" value="Genomic_DNA"/>
</dbReference>
<sequence>MDPRLFEASYTGNVDRLFSLVRENVLILDTASLVERDNPLHVASMAGHVNFIREVLKLRMEFADELNQDGLSPLHIAAARGNVDVVRELLKAGNRLCLVKGKGESIPLHYSTIKGRSDVLKELVSACPDSIEEVTARRESVLHLAVKNNQFDAFKLLVLQLKRFNKEHVVHCRDEQGNQILHHAVARKQYEAKQVVKFLLSGDAIDKDLIDVNTRNEAGLTPLDILLLVNNEAGDAEIVEILMRSGATRASGLLSVVVVTEEPEPRTDQSNRQHQSRRTWTDRCISFLRVNHGRTPWLENFKYNKERDSPGDVRNALLIVAALITIATYQAVLQPPGGVWQADSGSSSSSTSAINNGAKSHKAGQAVLGTKSPVSYVLFIIFNSVGFFASVRMIAILTSGFPMQMELHVALFALITTYDTAMSSLTPNTFFNYFFVGLSIFLPVIIALVSRWVRK</sequence>
<dbReference type="InterPro" id="IPR002110">
    <property type="entry name" value="Ankyrin_rpt"/>
</dbReference>
<keyword evidence="1" id="KW-0040">ANK repeat</keyword>
<feature type="repeat" description="ANK" evidence="1">
    <location>
        <begin position="69"/>
        <end position="101"/>
    </location>
</feature>
<evidence type="ECO:0000259" key="3">
    <source>
        <dbReference type="Pfam" id="PF13962"/>
    </source>
</evidence>
<dbReference type="InterPro" id="IPR036770">
    <property type="entry name" value="Ankyrin_rpt-contain_sf"/>
</dbReference>
<name>A0A059CG09_EUCGR</name>
<dbReference type="Gramene" id="KCW76855">
    <property type="protein sequence ID" value="KCW76855"/>
    <property type="gene ID" value="EUGRSUZ_D01209"/>
</dbReference>
<dbReference type="SUPFAM" id="SSF48403">
    <property type="entry name" value="Ankyrin repeat"/>
    <property type="match status" value="1"/>
</dbReference>
<reference evidence="4" key="1">
    <citation type="submission" date="2013-07" db="EMBL/GenBank/DDBJ databases">
        <title>The genome of Eucalyptus grandis.</title>
        <authorList>
            <person name="Schmutz J."/>
            <person name="Hayes R."/>
            <person name="Myburg A."/>
            <person name="Tuskan G."/>
            <person name="Grattapaglia D."/>
            <person name="Rokhsar D.S."/>
        </authorList>
    </citation>
    <scope>NUCLEOTIDE SEQUENCE</scope>
    <source>
        <tissue evidence="4">Leaf extractions</tissue>
    </source>
</reference>
<keyword evidence="2" id="KW-0472">Membrane</keyword>
<dbReference type="InParanoid" id="A0A059CG09"/>
<keyword evidence="2" id="KW-0812">Transmembrane</keyword>
<dbReference type="PANTHER" id="PTHR24128:SF61">
    <property type="entry name" value="ANKYRIN REPEAT-CONTAINING PROTEIN BDA1-LIKE"/>
    <property type="match status" value="1"/>
</dbReference>
<proteinExistence type="predicted"/>
<dbReference type="InterPro" id="IPR026961">
    <property type="entry name" value="PGG_dom"/>
</dbReference>
<protein>
    <recommendedName>
        <fullName evidence="3">PGG domain-containing protein</fullName>
    </recommendedName>
</protein>
<feature type="domain" description="PGG" evidence="3">
    <location>
        <begin position="313"/>
        <end position="407"/>
    </location>
</feature>
<dbReference type="PROSITE" id="PS50297">
    <property type="entry name" value="ANK_REP_REGION"/>
    <property type="match status" value="1"/>
</dbReference>
<evidence type="ECO:0000256" key="1">
    <source>
        <dbReference type="PROSITE-ProRule" id="PRU00023"/>
    </source>
</evidence>
<feature type="transmembrane region" description="Helical" evidence="2">
    <location>
        <begin position="376"/>
        <end position="395"/>
    </location>
</feature>
<dbReference type="Pfam" id="PF13962">
    <property type="entry name" value="PGG"/>
    <property type="match status" value="1"/>
</dbReference>
<dbReference type="PROSITE" id="PS50088">
    <property type="entry name" value="ANK_REPEAT"/>
    <property type="match status" value="1"/>
</dbReference>
<accession>A0A059CG09</accession>
<dbReference type="PANTHER" id="PTHR24128">
    <property type="entry name" value="HOMEOBOX PROTEIN WARIAI"/>
    <property type="match status" value="1"/>
</dbReference>
<organism evidence="4">
    <name type="scientific">Eucalyptus grandis</name>
    <name type="common">Flooded gum</name>
    <dbReference type="NCBI Taxonomy" id="71139"/>
    <lineage>
        <taxon>Eukaryota</taxon>
        <taxon>Viridiplantae</taxon>
        <taxon>Streptophyta</taxon>
        <taxon>Embryophyta</taxon>
        <taxon>Tracheophyta</taxon>
        <taxon>Spermatophyta</taxon>
        <taxon>Magnoliopsida</taxon>
        <taxon>eudicotyledons</taxon>
        <taxon>Gunneridae</taxon>
        <taxon>Pentapetalae</taxon>
        <taxon>rosids</taxon>
        <taxon>malvids</taxon>
        <taxon>Myrtales</taxon>
        <taxon>Myrtaceae</taxon>
        <taxon>Myrtoideae</taxon>
        <taxon>Eucalypteae</taxon>
        <taxon>Eucalyptus</taxon>
    </lineage>
</organism>
<evidence type="ECO:0000256" key="2">
    <source>
        <dbReference type="SAM" id="Phobius"/>
    </source>
</evidence>
<dbReference type="AlphaFoldDB" id="A0A059CG09"/>
<dbReference type="OMA" id="QYEVIDF"/>
<dbReference type="Gene3D" id="1.25.40.20">
    <property type="entry name" value="Ankyrin repeat-containing domain"/>
    <property type="match status" value="1"/>
</dbReference>
<keyword evidence="2" id="KW-1133">Transmembrane helix</keyword>
<dbReference type="STRING" id="71139.A0A059CG09"/>
<dbReference type="SMART" id="SM00248">
    <property type="entry name" value="ANK"/>
    <property type="match status" value="6"/>
</dbReference>
<evidence type="ECO:0000313" key="4">
    <source>
        <dbReference type="EMBL" id="KCW76855.1"/>
    </source>
</evidence>
<feature type="transmembrane region" description="Helical" evidence="2">
    <location>
        <begin position="431"/>
        <end position="453"/>
    </location>
</feature>
<gene>
    <name evidence="4" type="ORF">EUGRSUZ_D01209</name>
</gene>
<dbReference type="eggNOG" id="KOG0504">
    <property type="taxonomic scope" value="Eukaryota"/>
</dbReference>